<dbReference type="AlphaFoldDB" id="A0A5C7J8X7"/>
<comment type="caution">
    <text evidence="1">The sequence shown here is derived from an EMBL/GenBank/DDBJ whole genome shotgun (WGS) entry which is preliminary data.</text>
</comment>
<organism evidence="1 2">
    <name type="scientific">Candidatus Dojkabacteria bacterium</name>
    <dbReference type="NCBI Taxonomy" id="2099670"/>
    <lineage>
        <taxon>Bacteria</taxon>
        <taxon>Candidatus Dojkabacteria</taxon>
    </lineage>
</organism>
<reference evidence="1 2" key="1">
    <citation type="submission" date="2018-09" db="EMBL/GenBank/DDBJ databases">
        <title>Metagenome Assembled Genomes from an Advanced Water Purification Facility.</title>
        <authorList>
            <person name="Stamps B.W."/>
            <person name="Spear J.R."/>
        </authorList>
    </citation>
    <scope>NUCLEOTIDE SEQUENCE [LARGE SCALE GENOMIC DNA]</scope>
    <source>
        <strain evidence="1">Bin_63_2</strain>
    </source>
</reference>
<proteinExistence type="predicted"/>
<dbReference type="Proteomes" id="UP000321026">
    <property type="component" value="Unassembled WGS sequence"/>
</dbReference>
<sequence length="207" mass="21852">MGGVVSDLFGGGGQQASADMSRGYQLSAEERARYLQQIQDLLNPSIAQGNQAMSAFAGMLPGLGAQFSAFANPGAGKTWMDSYKESPYAAYMQQQAAKAINNGASASGMIGSGANLRNLGTMANQISSQDMQNYYNNMMGLGNMYMGGQQQLMNNGLNSVNSLGNYMFNTGQGTANDIQNEYGTRAAGDVNNSGMWHNLISLGASFL</sequence>
<accession>A0A5C7J8X7</accession>
<gene>
    <name evidence="1" type="ORF">E6Q11_01835</name>
</gene>
<evidence type="ECO:0000313" key="2">
    <source>
        <dbReference type="Proteomes" id="UP000321026"/>
    </source>
</evidence>
<evidence type="ECO:0000313" key="1">
    <source>
        <dbReference type="EMBL" id="TXG78031.1"/>
    </source>
</evidence>
<protein>
    <submittedName>
        <fullName evidence="1">Uncharacterized protein</fullName>
    </submittedName>
</protein>
<name>A0A5C7J8X7_9BACT</name>
<dbReference type="EMBL" id="SSDS01000029">
    <property type="protein sequence ID" value="TXG78031.1"/>
    <property type="molecule type" value="Genomic_DNA"/>
</dbReference>